<comment type="caution">
    <text evidence="2">The sequence shown here is derived from an EMBL/GenBank/DDBJ whole genome shotgun (WGS) entry which is preliminary data.</text>
</comment>
<keyword evidence="1" id="KW-0472">Membrane</keyword>
<keyword evidence="1" id="KW-1133">Transmembrane helix</keyword>
<evidence type="ECO:0000256" key="1">
    <source>
        <dbReference type="SAM" id="Phobius"/>
    </source>
</evidence>
<name>A0A5R8KGZ6_9BACT</name>
<accession>A0A5R8KGZ6</accession>
<dbReference type="Proteomes" id="UP000306196">
    <property type="component" value="Unassembled WGS sequence"/>
</dbReference>
<keyword evidence="1" id="KW-0812">Transmembrane</keyword>
<feature type="transmembrane region" description="Helical" evidence="1">
    <location>
        <begin position="261"/>
        <end position="282"/>
    </location>
</feature>
<reference evidence="2 3" key="1">
    <citation type="submission" date="2019-05" db="EMBL/GenBank/DDBJ databases">
        <title>Verrucobacter flavum gen. nov., sp. nov. a new member of the family Verrucomicrobiaceae.</title>
        <authorList>
            <person name="Szuroczki S."/>
            <person name="Abbaszade G."/>
            <person name="Szabo A."/>
            <person name="Felfoldi T."/>
            <person name="Schumann P."/>
            <person name="Boka K."/>
            <person name="Keki Z."/>
            <person name="Toumi M."/>
            <person name="Toth E."/>
        </authorList>
    </citation>
    <scope>NUCLEOTIDE SEQUENCE [LARGE SCALE GENOMIC DNA]</scope>
    <source>
        <strain evidence="2 3">MG-N-17</strain>
    </source>
</reference>
<evidence type="ECO:0000313" key="3">
    <source>
        <dbReference type="Proteomes" id="UP000306196"/>
    </source>
</evidence>
<dbReference type="OrthoDB" id="182312at2"/>
<sequence length="318" mass="36394">MKTEIDSSTPAPSRFNIVPHIHFAWWETLCMRIGFAWLLYTRFPALGRLPHADEPLTFPNGIARWVDLTWALQPDAYSAIRLTMIAACFLYVSGFAFPVASTALFVCYLIPCTLQNSLGSFSHYYQMMTLLLLAQALASWVWVIGNPRRLTNFAVGPSLLHSFTTRVTLQVIAANYVLCGLTKLIISEGKWIWNSQYMPLQFEKIKMQHFHNALVSNPPNLADKLNDFAIHNPWFSMMCYTPGLIAELGAIALLFGRAWSFWTGLFVIGMHFIITLTMRLSFQQHESMMWIYAVNIPFWTVWLVRKALNMRKSPLAQS</sequence>
<feature type="transmembrane region" description="Helical" evidence="1">
    <location>
        <begin position="123"/>
        <end position="143"/>
    </location>
</feature>
<protein>
    <recommendedName>
        <fullName evidence="4">HTTM domain-containing protein</fullName>
    </recommendedName>
</protein>
<dbReference type="RefSeq" id="WP_138085179.1">
    <property type="nucleotide sequence ID" value="NZ_VAUV01000004.1"/>
</dbReference>
<feature type="transmembrane region" description="Helical" evidence="1">
    <location>
        <begin position="234"/>
        <end position="255"/>
    </location>
</feature>
<feature type="transmembrane region" description="Helical" evidence="1">
    <location>
        <begin position="88"/>
        <end position="111"/>
    </location>
</feature>
<dbReference type="AlphaFoldDB" id="A0A5R8KGZ6"/>
<organism evidence="2 3">
    <name type="scientific">Phragmitibacter flavus</name>
    <dbReference type="NCBI Taxonomy" id="2576071"/>
    <lineage>
        <taxon>Bacteria</taxon>
        <taxon>Pseudomonadati</taxon>
        <taxon>Verrucomicrobiota</taxon>
        <taxon>Verrucomicrobiia</taxon>
        <taxon>Verrucomicrobiales</taxon>
        <taxon>Verrucomicrobiaceae</taxon>
        <taxon>Phragmitibacter</taxon>
    </lineage>
</organism>
<evidence type="ECO:0000313" key="2">
    <source>
        <dbReference type="EMBL" id="TLD71583.1"/>
    </source>
</evidence>
<dbReference type="EMBL" id="VAUV01000004">
    <property type="protein sequence ID" value="TLD71583.1"/>
    <property type="molecule type" value="Genomic_DNA"/>
</dbReference>
<feature type="transmembrane region" description="Helical" evidence="1">
    <location>
        <begin position="289"/>
        <end position="308"/>
    </location>
</feature>
<keyword evidence="3" id="KW-1185">Reference proteome</keyword>
<evidence type="ECO:0008006" key="4">
    <source>
        <dbReference type="Google" id="ProtNLM"/>
    </source>
</evidence>
<gene>
    <name evidence="2" type="ORF">FEM03_05415</name>
</gene>
<proteinExistence type="predicted"/>